<dbReference type="InterPro" id="IPR001466">
    <property type="entry name" value="Beta-lactam-related"/>
</dbReference>
<protein>
    <submittedName>
        <fullName evidence="3">Serine hydrolase</fullName>
    </submittedName>
</protein>
<dbReference type="PANTHER" id="PTHR43283">
    <property type="entry name" value="BETA-LACTAMASE-RELATED"/>
    <property type="match status" value="1"/>
</dbReference>
<name>A0ABY5HLU1_9GAMM</name>
<dbReference type="Pfam" id="PF00144">
    <property type="entry name" value="Beta-lactamase"/>
    <property type="match status" value="1"/>
</dbReference>
<gene>
    <name evidence="3" type="ORF">KDW95_00740</name>
</gene>
<evidence type="ECO:0000259" key="2">
    <source>
        <dbReference type="Pfam" id="PF00144"/>
    </source>
</evidence>
<dbReference type="InterPro" id="IPR012338">
    <property type="entry name" value="Beta-lactam/transpept-like"/>
</dbReference>
<dbReference type="SUPFAM" id="SSF56601">
    <property type="entry name" value="beta-lactamase/transpeptidase-like"/>
    <property type="match status" value="1"/>
</dbReference>
<dbReference type="Proteomes" id="UP001058461">
    <property type="component" value="Chromosome"/>
</dbReference>
<accession>A0ABY5HLU1</accession>
<reference evidence="3" key="1">
    <citation type="submission" date="2021-04" db="EMBL/GenBank/DDBJ databases">
        <title>Oceanospirillales bacteria with DddD are important DMSP degraders in coastal seawater.</title>
        <authorList>
            <person name="Liu J."/>
        </authorList>
    </citation>
    <scope>NUCLEOTIDE SEQUENCE</scope>
    <source>
        <strain evidence="3">D13-1</strain>
    </source>
</reference>
<feature type="signal peptide" evidence="1">
    <location>
        <begin position="1"/>
        <end position="19"/>
    </location>
</feature>
<dbReference type="GO" id="GO:0016787">
    <property type="term" value="F:hydrolase activity"/>
    <property type="evidence" value="ECO:0007669"/>
    <property type="project" value="UniProtKB-KW"/>
</dbReference>
<evidence type="ECO:0000256" key="1">
    <source>
        <dbReference type="SAM" id="SignalP"/>
    </source>
</evidence>
<evidence type="ECO:0000313" key="4">
    <source>
        <dbReference type="Proteomes" id="UP001058461"/>
    </source>
</evidence>
<feature type="domain" description="Beta-lactamase-related" evidence="2">
    <location>
        <begin position="137"/>
        <end position="424"/>
    </location>
</feature>
<keyword evidence="1" id="KW-0732">Signal</keyword>
<proteinExistence type="predicted"/>
<organism evidence="3 4">
    <name type="scientific">Marinobacterium rhizophilum</name>
    <dbReference type="NCBI Taxonomy" id="420402"/>
    <lineage>
        <taxon>Bacteria</taxon>
        <taxon>Pseudomonadati</taxon>
        <taxon>Pseudomonadota</taxon>
        <taxon>Gammaproteobacteria</taxon>
        <taxon>Oceanospirillales</taxon>
        <taxon>Oceanospirillaceae</taxon>
        <taxon>Marinobacterium</taxon>
    </lineage>
</organism>
<dbReference type="PANTHER" id="PTHR43283:SF7">
    <property type="entry name" value="BETA-LACTAMASE-RELATED DOMAIN-CONTAINING PROTEIN"/>
    <property type="match status" value="1"/>
</dbReference>
<keyword evidence="3" id="KW-0378">Hydrolase</keyword>
<sequence length="451" mass="50230">MQGLKLRPAMALFSTLVLASPLQASVCPDYSAGYNADDYISARDSAPEKMGWMQGSPPPEDKRIKLSDGSFFRFPALRYSAAHMSEFLPTTLVKKRTAQVQTLQYELDASIDTLEITPWGATVPLSWEESLWQTYTDGIIVMHQGKVVYERFLGGFNDYDRHAVMSVTKSLTGTLALDLVHQGLLDESLPVSHYIPELKVSGFGDATVKQLLNMTTAIDFDENYADPKSEIWTFSAAGNPLPKPKGYTGPTGYLEYLPSVQKAGEHGHRFAYRTANTEVVGWLVARVTGMSVADYLEERIWSRIGMEHDAQFQVDERGTPFSGGGFNASLRDLARFAELLRNGGKYQGEQILHPDVVPDIMRGNSHAAFESPLHESLSSWSYRGMWWVTGDANKSFMARGVYGQNIYIDPTNDVVIVRLASHPVAANRANDCVTLPAYQRISEFLTEQNHH</sequence>
<dbReference type="InterPro" id="IPR050789">
    <property type="entry name" value="Diverse_Enzym_Activities"/>
</dbReference>
<dbReference type="RefSeq" id="WP_255854306.1">
    <property type="nucleotide sequence ID" value="NZ_CP073347.1"/>
</dbReference>
<evidence type="ECO:0000313" key="3">
    <source>
        <dbReference type="EMBL" id="UTW12244.1"/>
    </source>
</evidence>
<dbReference type="Gene3D" id="3.40.710.10">
    <property type="entry name" value="DD-peptidase/beta-lactamase superfamily"/>
    <property type="match status" value="1"/>
</dbReference>
<feature type="chain" id="PRO_5046721979" evidence="1">
    <location>
        <begin position="20"/>
        <end position="451"/>
    </location>
</feature>
<keyword evidence="4" id="KW-1185">Reference proteome</keyword>
<dbReference type="EMBL" id="CP073347">
    <property type="protein sequence ID" value="UTW12244.1"/>
    <property type="molecule type" value="Genomic_DNA"/>
</dbReference>